<sequence length="318" mass="35454">MDLSGALSTPSAWPTKIHECRVREALVQQDKIGYGRGVLIANESNHLLNRTIMTDVVRSVTAPLMIGAAITTYFATFPKDRTIYRLIVGTLIVLDVVQTVFSQLTLWRWFIQAPQDTILGKTGIPWPFAFSPMLCGLTTAVVQTFYAYRMIIPLVIIFGALVQLSWSTYATTQIIKIREFSKFHIHLRSIISVFWLGTAALTDCFLTGNLIYWLSNSKTQIHQTNSLLNDLIMLAIETNGLTFAVAALDLVLFACRSDSAHLAPNLCLGKLYSISLLISLNTRCRLGKNFGGQRSVLLDCMAAKAIDRYRLDSAEKPE</sequence>
<keyword evidence="1" id="KW-0472">Membrane</keyword>
<dbReference type="VEuPathDB" id="FungiDB:MELLADRAFT_105610"/>
<evidence type="ECO:0000313" key="3">
    <source>
        <dbReference type="EMBL" id="EGG07778.1"/>
    </source>
</evidence>
<dbReference type="Proteomes" id="UP000001072">
    <property type="component" value="Unassembled WGS sequence"/>
</dbReference>
<gene>
    <name evidence="3" type="ORF">MELLADRAFT_105610</name>
</gene>
<evidence type="ECO:0000313" key="4">
    <source>
        <dbReference type="Proteomes" id="UP000001072"/>
    </source>
</evidence>
<feature type="transmembrane region" description="Helical" evidence="1">
    <location>
        <begin position="232"/>
        <end position="255"/>
    </location>
</feature>
<dbReference type="RefSeq" id="XP_007409110.1">
    <property type="nucleotide sequence ID" value="XM_007409048.1"/>
</dbReference>
<dbReference type="GeneID" id="18922663"/>
<evidence type="ECO:0000256" key="1">
    <source>
        <dbReference type="SAM" id="Phobius"/>
    </source>
</evidence>
<dbReference type="KEGG" id="mlr:MELLADRAFT_105610"/>
<name>F4RIS8_MELLP</name>
<feature type="transmembrane region" description="Helical" evidence="1">
    <location>
        <begin position="123"/>
        <end position="145"/>
    </location>
</feature>
<dbReference type="InParanoid" id="F4RIS8"/>
<dbReference type="PANTHER" id="PTHR40465:SF1">
    <property type="entry name" value="DUF6534 DOMAIN-CONTAINING PROTEIN"/>
    <property type="match status" value="1"/>
</dbReference>
<accession>F4RIS8</accession>
<dbReference type="InterPro" id="IPR045339">
    <property type="entry name" value="DUF6534"/>
</dbReference>
<dbReference type="HOGENOM" id="CLU_874581_0_0_1"/>
<feature type="domain" description="DUF6534" evidence="2">
    <location>
        <begin position="199"/>
        <end position="283"/>
    </location>
</feature>
<feature type="transmembrane region" description="Helical" evidence="1">
    <location>
        <begin position="151"/>
        <end position="169"/>
    </location>
</feature>
<feature type="transmembrane region" description="Helical" evidence="1">
    <location>
        <begin position="56"/>
        <end position="77"/>
    </location>
</feature>
<dbReference type="EMBL" id="GL883103">
    <property type="protein sequence ID" value="EGG07778.1"/>
    <property type="molecule type" value="Genomic_DNA"/>
</dbReference>
<dbReference type="AlphaFoldDB" id="F4RIS8"/>
<feature type="transmembrane region" description="Helical" evidence="1">
    <location>
        <begin position="83"/>
        <end position="111"/>
    </location>
</feature>
<dbReference type="OrthoDB" id="2535105at2759"/>
<proteinExistence type="predicted"/>
<feature type="transmembrane region" description="Helical" evidence="1">
    <location>
        <begin position="190"/>
        <end position="212"/>
    </location>
</feature>
<keyword evidence="1" id="KW-0812">Transmembrane</keyword>
<keyword evidence="1" id="KW-1133">Transmembrane helix</keyword>
<dbReference type="eggNOG" id="ENOG502S3SS">
    <property type="taxonomic scope" value="Eukaryota"/>
</dbReference>
<keyword evidence="4" id="KW-1185">Reference proteome</keyword>
<dbReference type="PANTHER" id="PTHR40465">
    <property type="entry name" value="CHROMOSOME 1, WHOLE GENOME SHOTGUN SEQUENCE"/>
    <property type="match status" value="1"/>
</dbReference>
<dbReference type="STRING" id="747676.F4RIS8"/>
<dbReference type="Pfam" id="PF20152">
    <property type="entry name" value="DUF6534"/>
    <property type="match status" value="1"/>
</dbReference>
<protein>
    <recommendedName>
        <fullName evidence="2">DUF6534 domain-containing protein</fullName>
    </recommendedName>
</protein>
<evidence type="ECO:0000259" key="2">
    <source>
        <dbReference type="Pfam" id="PF20152"/>
    </source>
</evidence>
<organism evidence="4">
    <name type="scientific">Melampsora larici-populina (strain 98AG31 / pathotype 3-4-7)</name>
    <name type="common">Poplar leaf rust fungus</name>
    <dbReference type="NCBI Taxonomy" id="747676"/>
    <lineage>
        <taxon>Eukaryota</taxon>
        <taxon>Fungi</taxon>
        <taxon>Dikarya</taxon>
        <taxon>Basidiomycota</taxon>
        <taxon>Pucciniomycotina</taxon>
        <taxon>Pucciniomycetes</taxon>
        <taxon>Pucciniales</taxon>
        <taxon>Melampsoraceae</taxon>
        <taxon>Melampsora</taxon>
    </lineage>
</organism>
<reference evidence="4" key="1">
    <citation type="journal article" date="2011" name="Proc. Natl. Acad. Sci. U.S.A.">
        <title>Obligate biotrophy features unraveled by the genomic analysis of rust fungi.</title>
        <authorList>
            <person name="Duplessis S."/>
            <person name="Cuomo C.A."/>
            <person name="Lin Y.-C."/>
            <person name="Aerts A."/>
            <person name="Tisserant E."/>
            <person name="Veneault-Fourrey C."/>
            <person name="Joly D.L."/>
            <person name="Hacquard S."/>
            <person name="Amselem J."/>
            <person name="Cantarel B.L."/>
            <person name="Chiu R."/>
            <person name="Coutinho P.M."/>
            <person name="Feau N."/>
            <person name="Field M."/>
            <person name="Frey P."/>
            <person name="Gelhaye E."/>
            <person name="Goldberg J."/>
            <person name="Grabherr M.G."/>
            <person name="Kodira C.D."/>
            <person name="Kohler A."/>
            <person name="Kuees U."/>
            <person name="Lindquist E.A."/>
            <person name="Lucas S.M."/>
            <person name="Mago R."/>
            <person name="Mauceli E."/>
            <person name="Morin E."/>
            <person name="Murat C."/>
            <person name="Pangilinan J.L."/>
            <person name="Park R."/>
            <person name="Pearson M."/>
            <person name="Quesneville H."/>
            <person name="Rouhier N."/>
            <person name="Sakthikumar S."/>
            <person name="Salamov A.A."/>
            <person name="Schmutz J."/>
            <person name="Selles B."/>
            <person name="Shapiro H."/>
            <person name="Tanguay P."/>
            <person name="Tuskan G.A."/>
            <person name="Henrissat B."/>
            <person name="Van de Peer Y."/>
            <person name="Rouze P."/>
            <person name="Ellis J.G."/>
            <person name="Dodds P.N."/>
            <person name="Schein J.E."/>
            <person name="Zhong S."/>
            <person name="Hamelin R.C."/>
            <person name="Grigoriev I.V."/>
            <person name="Szabo L.J."/>
            <person name="Martin F."/>
        </authorList>
    </citation>
    <scope>NUCLEOTIDE SEQUENCE [LARGE SCALE GENOMIC DNA]</scope>
    <source>
        <strain evidence="4">98AG31 / pathotype 3-4-7</strain>
    </source>
</reference>